<dbReference type="Proteomes" id="UP000029507">
    <property type="component" value="Chromosome"/>
</dbReference>
<evidence type="ECO:0000313" key="2">
    <source>
        <dbReference type="EMBL" id="AIQ65017.1"/>
    </source>
</evidence>
<dbReference type="KEGG" id="pste:PSTEL_19755"/>
<dbReference type="EMBL" id="CP009286">
    <property type="protein sequence ID" value="AIQ65017.1"/>
    <property type="molecule type" value="Genomic_DNA"/>
</dbReference>
<sequence length="195" mass="21470">MSWIYIVAVIIFALISNANKSGKRKKGNSRRGGMPSFGRGPDENSRRPHGNAGQEQSREARGSGFPLPSESSPYREERSTEDSREASAPAFPERALNPTPDYDTGEGMSMEQPEEDGVEIRQERMRRELQRVHKALDRISNDMGGDGTGPKSNVDGPASSTPSHSAVSPADLRKGLIWAEILGPPRSRNPMRTRR</sequence>
<accession>A0A089LVU6</accession>
<proteinExistence type="predicted"/>
<dbReference type="OrthoDB" id="1798639at2"/>
<name>A0A089LVU6_9BACL</name>
<evidence type="ECO:0000256" key="1">
    <source>
        <dbReference type="SAM" id="MobiDB-lite"/>
    </source>
</evidence>
<organism evidence="2 3">
    <name type="scientific">Paenibacillus stellifer</name>
    <dbReference type="NCBI Taxonomy" id="169760"/>
    <lineage>
        <taxon>Bacteria</taxon>
        <taxon>Bacillati</taxon>
        <taxon>Bacillota</taxon>
        <taxon>Bacilli</taxon>
        <taxon>Bacillales</taxon>
        <taxon>Paenibacillaceae</taxon>
        <taxon>Paenibacillus</taxon>
    </lineage>
</organism>
<gene>
    <name evidence="2" type="ORF">PSTEL_19755</name>
</gene>
<dbReference type="STRING" id="169760.PSTEL_19755"/>
<feature type="region of interest" description="Disordered" evidence="1">
    <location>
        <begin position="20"/>
        <end position="170"/>
    </location>
</feature>
<reference evidence="2 3" key="1">
    <citation type="submission" date="2014-08" db="EMBL/GenBank/DDBJ databases">
        <title>Comparative genomics of the Paenibacillus odorifer group.</title>
        <authorList>
            <person name="den Bakker H.C."/>
            <person name="Tsai Y.-C."/>
            <person name="Martin N."/>
            <person name="Korlach J."/>
            <person name="Wiedmann M."/>
        </authorList>
    </citation>
    <scope>NUCLEOTIDE SEQUENCE [LARGE SCALE GENOMIC DNA]</scope>
    <source>
        <strain evidence="2 3">DSM 14472</strain>
    </source>
</reference>
<dbReference type="RefSeq" id="WP_038697748.1">
    <property type="nucleotide sequence ID" value="NZ_CP009286.1"/>
</dbReference>
<dbReference type="HOGENOM" id="CLU_1473829_0_0_9"/>
<protein>
    <submittedName>
        <fullName evidence="2">Uncharacterized protein</fullName>
    </submittedName>
</protein>
<keyword evidence="3" id="KW-1185">Reference proteome</keyword>
<dbReference type="AlphaFoldDB" id="A0A089LVU6"/>
<feature type="compositionally biased region" description="Basic and acidic residues" evidence="1">
    <location>
        <begin position="73"/>
        <end position="85"/>
    </location>
</feature>
<feature type="compositionally biased region" description="Basic and acidic residues" evidence="1">
    <location>
        <begin position="118"/>
        <end position="140"/>
    </location>
</feature>
<evidence type="ECO:0000313" key="3">
    <source>
        <dbReference type="Proteomes" id="UP000029507"/>
    </source>
</evidence>